<reference evidence="1 2" key="1">
    <citation type="submission" date="2019-05" db="EMBL/GenBank/DDBJ databases">
        <title>Hymenobacter edaphi sp. nov., isolated from abandoned arsenic-contaminated farmland soil.</title>
        <authorList>
            <person name="Nie L."/>
        </authorList>
    </citation>
    <scope>NUCLEOTIDE SEQUENCE [LARGE SCALE GENOMIC DNA]</scope>
    <source>
        <strain evidence="1 2">1-3-3-8</strain>
    </source>
</reference>
<comment type="caution">
    <text evidence="1">The sequence shown here is derived from an EMBL/GenBank/DDBJ whole genome shotgun (WGS) entry which is preliminary data.</text>
</comment>
<dbReference type="Proteomes" id="UP000305517">
    <property type="component" value="Unassembled WGS sequence"/>
</dbReference>
<dbReference type="EMBL" id="VAJM01000018">
    <property type="protein sequence ID" value="TLM88492.1"/>
    <property type="molecule type" value="Genomic_DNA"/>
</dbReference>
<name>A0A5R8WI09_9BACT</name>
<protein>
    <submittedName>
        <fullName evidence="1">Uncharacterized protein</fullName>
    </submittedName>
</protein>
<keyword evidence="2" id="KW-1185">Reference proteome</keyword>
<accession>A0A5R8WI09</accession>
<dbReference type="AlphaFoldDB" id="A0A5R8WI09"/>
<proteinExistence type="predicted"/>
<evidence type="ECO:0000313" key="1">
    <source>
        <dbReference type="EMBL" id="TLM88492.1"/>
    </source>
</evidence>
<dbReference type="RefSeq" id="WP_138082049.1">
    <property type="nucleotide sequence ID" value="NZ_VAJM01000018.1"/>
</dbReference>
<evidence type="ECO:0000313" key="2">
    <source>
        <dbReference type="Proteomes" id="UP000305517"/>
    </source>
</evidence>
<organism evidence="1 2">
    <name type="scientific">Hymenobacter jeollabukensis</name>
    <dbReference type="NCBI Taxonomy" id="2025313"/>
    <lineage>
        <taxon>Bacteria</taxon>
        <taxon>Pseudomonadati</taxon>
        <taxon>Bacteroidota</taxon>
        <taxon>Cytophagia</taxon>
        <taxon>Cytophagales</taxon>
        <taxon>Hymenobacteraceae</taxon>
        <taxon>Hymenobacter</taxon>
    </lineage>
</organism>
<sequence length="106" mass="11254">MGTKRLCGEARIMDAQGNILIHDKNALIVLQRDAANNFTWSAKMEQMGIGVSAFGIPGVTYTLQFSNSNWRLTGTVSVPGFHGNRGHVSVQAKGQGVPAGVNPSTV</sequence>
<gene>
    <name evidence="1" type="ORF">FDY95_24330</name>
</gene>